<dbReference type="Gene3D" id="3.20.20.80">
    <property type="entry name" value="Glycosidases"/>
    <property type="match status" value="1"/>
</dbReference>
<comment type="similarity">
    <text evidence="1 2">Belongs to the glycosyl hydrolase 1 family.</text>
</comment>
<dbReference type="AlphaFoldDB" id="A0A2K2DIZ0"/>
<gene>
    <name evidence="3" type="ORF">BRADI_1g10891v3</name>
</gene>
<dbReference type="EnsemblPlants" id="PNT74238">
    <property type="protein sequence ID" value="PNT74238"/>
    <property type="gene ID" value="BRADI_1g10891v3"/>
</dbReference>
<dbReference type="PRINTS" id="PR00131">
    <property type="entry name" value="GLHYDRLASE1"/>
</dbReference>
<dbReference type="InterPro" id="IPR001360">
    <property type="entry name" value="Glyco_hydro_1"/>
</dbReference>
<evidence type="ECO:0000313" key="4">
    <source>
        <dbReference type="EnsemblPlants" id="PNT74238"/>
    </source>
</evidence>
<evidence type="ECO:0000313" key="5">
    <source>
        <dbReference type="Proteomes" id="UP000008810"/>
    </source>
</evidence>
<reference evidence="3" key="2">
    <citation type="submission" date="2017-06" db="EMBL/GenBank/DDBJ databases">
        <title>WGS assembly of Brachypodium distachyon.</title>
        <authorList>
            <consortium name="The International Brachypodium Initiative"/>
            <person name="Lucas S."/>
            <person name="Harmon-Smith M."/>
            <person name="Lail K."/>
            <person name="Tice H."/>
            <person name="Grimwood J."/>
            <person name="Bruce D."/>
            <person name="Barry K."/>
            <person name="Shu S."/>
            <person name="Lindquist E."/>
            <person name="Wang M."/>
            <person name="Pitluck S."/>
            <person name="Vogel J.P."/>
            <person name="Garvin D.F."/>
            <person name="Mockler T.C."/>
            <person name="Schmutz J."/>
            <person name="Rokhsar D."/>
            <person name="Bevan M.W."/>
        </authorList>
    </citation>
    <scope>NUCLEOTIDE SEQUENCE</scope>
    <source>
        <strain evidence="3">Bd21</strain>
    </source>
</reference>
<dbReference type="Pfam" id="PF00232">
    <property type="entry name" value="Glyco_hydro_1"/>
    <property type="match status" value="1"/>
</dbReference>
<dbReference type="SUPFAM" id="SSF51445">
    <property type="entry name" value="(Trans)glycosidases"/>
    <property type="match status" value="1"/>
</dbReference>
<dbReference type="GO" id="GO:0008422">
    <property type="term" value="F:beta-glucosidase activity"/>
    <property type="evidence" value="ECO:0000318"/>
    <property type="project" value="GO_Central"/>
</dbReference>
<dbReference type="InParanoid" id="A0A2K2DIZ0"/>
<dbReference type="Proteomes" id="UP000008810">
    <property type="component" value="Chromosome 1"/>
</dbReference>
<dbReference type="PANTHER" id="PTHR10353">
    <property type="entry name" value="GLYCOSYL HYDROLASE"/>
    <property type="match status" value="1"/>
</dbReference>
<proteinExistence type="inferred from homology"/>
<protein>
    <submittedName>
        <fullName evidence="3 4">Uncharacterized protein</fullName>
    </submittedName>
</protein>
<organism evidence="3">
    <name type="scientific">Brachypodium distachyon</name>
    <name type="common">Purple false brome</name>
    <name type="synonym">Trachynia distachya</name>
    <dbReference type="NCBI Taxonomy" id="15368"/>
    <lineage>
        <taxon>Eukaryota</taxon>
        <taxon>Viridiplantae</taxon>
        <taxon>Streptophyta</taxon>
        <taxon>Embryophyta</taxon>
        <taxon>Tracheophyta</taxon>
        <taxon>Spermatophyta</taxon>
        <taxon>Magnoliopsida</taxon>
        <taxon>Liliopsida</taxon>
        <taxon>Poales</taxon>
        <taxon>Poaceae</taxon>
        <taxon>BOP clade</taxon>
        <taxon>Pooideae</taxon>
        <taxon>Stipodae</taxon>
        <taxon>Brachypodieae</taxon>
        <taxon>Brachypodium</taxon>
    </lineage>
</organism>
<dbReference type="Gramene" id="PNT74238">
    <property type="protein sequence ID" value="PNT74238"/>
    <property type="gene ID" value="BRADI_1g10891v3"/>
</dbReference>
<keyword evidence="5" id="KW-1185">Reference proteome</keyword>
<sequence length="231" mass="26977">MQTVTTDQYHHYKAAQQGKVGIVLDFNWYEALTNSTDDEAAAQRARDFHVGWFVDPLINGHYPQIMQDLVKERLPRFTPDETKLVNGSADYIGINQYTANYIKGQKLVPQKPTSYSADWQVTYASDRNGIPIGPKGEVWKSSSRHNRKRYRYCSMYLRMDQPGNLTRDEYLHDITRIRYYRSYLAELKRAIDGGANVLGYFAWSLLDNFNSTELERHPKALAYWFRDMLKV</sequence>
<name>A0A2K2DIZ0_BRADI</name>
<accession>A0A2K2DIZ0</accession>
<evidence type="ECO:0000256" key="2">
    <source>
        <dbReference type="RuleBase" id="RU003690"/>
    </source>
</evidence>
<reference evidence="4" key="3">
    <citation type="submission" date="2018-08" db="UniProtKB">
        <authorList>
            <consortium name="EnsemblPlants"/>
        </authorList>
    </citation>
    <scope>IDENTIFICATION</scope>
    <source>
        <strain evidence="4">cv. Bd21</strain>
    </source>
</reference>
<dbReference type="OrthoDB" id="65569at2759"/>
<dbReference type="InterPro" id="IPR017853">
    <property type="entry name" value="GH"/>
</dbReference>
<reference evidence="3 4" key="1">
    <citation type="journal article" date="2010" name="Nature">
        <title>Genome sequencing and analysis of the model grass Brachypodium distachyon.</title>
        <authorList>
            <consortium name="International Brachypodium Initiative"/>
        </authorList>
    </citation>
    <scope>NUCLEOTIDE SEQUENCE [LARGE SCALE GENOMIC DNA]</scope>
    <source>
        <strain evidence="3 4">Bd21</strain>
    </source>
</reference>
<evidence type="ECO:0000256" key="1">
    <source>
        <dbReference type="ARBA" id="ARBA00010838"/>
    </source>
</evidence>
<dbReference type="PANTHER" id="PTHR10353:SF77">
    <property type="entry name" value="BETA-GLUCOSIDASE 7"/>
    <property type="match status" value="1"/>
</dbReference>
<dbReference type="EMBL" id="CM000880">
    <property type="protein sequence ID" value="PNT74238.1"/>
    <property type="molecule type" value="Genomic_DNA"/>
</dbReference>
<evidence type="ECO:0000313" key="3">
    <source>
        <dbReference type="EMBL" id="PNT74238.1"/>
    </source>
</evidence>
<dbReference type="STRING" id="15368.A0A2K2DIZ0"/>
<dbReference type="GO" id="GO:0005975">
    <property type="term" value="P:carbohydrate metabolic process"/>
    <property type="evidence" value="ECO:0007669"/>
    <property type="project" value="InterPro"/>
</dbReference>